<proteinExistence type="predicted"/>
<sequence>MIALAAAALLAALPEGQARYRVELSGEPVGAAELRVACAGARCVLSFGTWLRAPEEAGGAVRVRRIEAEVDREGRLSGAVRRTEDGAPRAASAPPGRVPASAAELALLAASARAARGTAACLAAFDEEGGRAGLACAGPALADGAVVLDVLGEREEVRPGPDGFPDEVRLPEQGARFVRDPAAAPPARAPRLPVRVAGPADPGRARAFCGRAVDAPAPAPPPAAAPPARPGPGDCRAQAAAWIAAARRAGLEARQAVGVAHDGAGFTWHAWAEVRGPSGWIAIDPAFGEAPARGPRFTVARFTMGDEAARAAAGREILACWGRGRVR</sequence>
<evidence type="ECO:0000313" key="4">
    <source>
        <dbReference type="Proteomes" id="UP000007089"/>
    </source>
</evidence>
<reference evidence="3" key="1">
    <citation type="submission" date="2009-01" db="EMBL/GenBank/DDBJ databases">
        <title>Complete sequence of Anaeromyxobacter dehalogenans 2CP-1.</title>
        <authorList>
            <consortium name="US DOE Joint Genome Institute"/>
            <person name="Lucas S."/>
            <person name="Copeland A."/>
            <person name="Lapidus A."/>
            <person name="Glavina del Rio T."/>
            <person name="Dalin E."/>
            <person name="Tice H."/>
            <person name="Bruce D."/>
            <person name="Goodwin L."/>
            <person name="Pitluck S."/>
            <person name="Saunders E."/>
            <person name="Brettin T."/>
            <person name="Detter J.C."/>
            <person name="Han C."/>
            <person name="Larimer F."/>
            <person name="Land M."/>
            <person name="Hauser L."/>
            <person name="Kyrpides N."/>
            <person name="Ovchinnikova G."/>
            <person name="Beliaev A.S."/>
            <person name="Richardson P."/>
        </authorList>
    </citation>
    <scope>NUCLEOTIDE SEQUENCE</scope>
    <source>
        <strain evidence="3">2CP-1</strain>
    </source>
</reference>
<feature type="region of interest" description="Disordered" evidence="1">
    <location>
        <begin position="214"/>
        <end position="234"/>
    </location>
</feature>
<dbReference type="HOGENOM" id="CLU_851633_0_0_7"/>
<dbReference type="SMART" id="SM00460">
    <property type="entry name" value="TGc"/>
    <property type="match status" value="1"/>
</dbReference>
<name>B8J8U9_ANAD2</name>
<accession>B8J8U9</accession>
<feature type="compositionally biased region" description="Basic and acidic residues" evidence="1">
    <location>
        <begin position="74"/>
        <end position="87"/>
    </location>
</feature>
<dbReference type="EMBL" id="CP001359">
    <property type="protein sequence ID" value="ACL63547.1"/>
    <property type="molecule type" value="Genomic_DNA"/>
</dbReference>
<dbReference type="Gene3D" id="3.10.620.30">
    <property type="match status" value="1"/>
</dbReference>
<dbReference type="AlphaFoldDB" id="B8J8U9"/>
<dbReference type="RefSeq" id="WP_012631614.1">
    <property type="nucleotide sequence ID" value="NC_011891.1"/>
</dbReference>
<dbReference type="InterPro" id="IPR038765">
    <property type="entry name" value="Papain-like_cys_pep_sf"/>
</dbReference>
<dbReference type="InterPro" id="IPR002931">
    <property type="entry name" value="Transglutaminase-like"/>
</dbReference>
<feature type="domain" description="Transglutaminase-like" evidence="2">
    <location>
        <begin position="227"/>
        <end position="287"/>
    </location>
</feature>
<keyword evidence="4" id="KW-1185">Reference proteome</keyword>
<dbReference type="Pfam" id="PF01841">
    <property type="entry name" value="Transglut_core"/>
    <property type="match status" value="1"/>
</dbReference>
<evidence type="ECO:0000256" key="1">
    <source>
        <dbReference type="SAM" id="MobiDB-lite"/>
    </source>
</evidence>
<feature type="compositionally biased region" description="Pro residues" evidence="1">
    <location>
        <begin position="217"/>
        <end position="230"/>
    </location>
</feature>
<evidence type="ECO:0000259" key="2">
    <source>
        <dbReference type="SMART" id="SM00460"/>
    </source>
</evidence>
<dbReference type="SUPFAM" id="SSF54001">
    <property type="entry name" value="Cysteine proteinases"/>
    <property type="match status" value="1"/>
</dbReference>
<evidence type="ECO:0000313" key="3">
    <source>
        <dbReference type="EMBL" id="ACL63547.1"/>
    </source>
</evidence>
<dbReference type="KEGG" id="acp:A2cp1_0188"/>
<dbReference type="Proteomes" id="UP000007089">
    <property type="component" value="Chromosome"/>
</dbReference>
<feature type="compositionally biased region" description="Low complexity" evidence="1">
    <location>
        <begin position="88"/>
        <end position="97"/>
    </location>
</feature>
<organism evidence="3 4">
    <name type="scientific">Anaeromyxobacter dehalogenans (strain ATCC BAA-258 / DSM 21875 / 2CP-1)</name>
    <dbReference type="NCBI Taxonomy" id="455488"/>
    <lineage>
        <taxon>Bacteria</taxon>
        <taxon>Pseudomonadati</taxon>
        <taxon>Myxococcota</taxon>
        <taxon>Myxococcia</taxon>
        <taxon>Myxococcales</taxon>
        <taxon>Cystobacterineae</taxon>
        <taxon>Anaeromyxobacteraceae</taxon>
        <taxon>Anaeromyxobacter</taxon>
    </lineage>
</organism>
<feature type="region of interest" description="Disordered" evidence="1">
    <location>
        <begin position="74"/>
        <end position="97"/>
    </location>
</feature>
<protein>
    <submittedName>
        <fullName evidence="3">Transglutaminase domain protein</fullName>
    </submittedName>
</protein>
<gene>
    <name evidence="3" type="ordered locus">A2cp1_0188</name>
</gene>